<feature type="transmembrane region" description="Helical" evidence="1">
    <location>
        <begin position="22"/>
        <end position="39"/>
    </location>
</feature>
<name>A0ABX8S7E5_9ACTN</name>
<accession>A0ABX8S7E5</accession>
<keyword evidence="3" id="KW-1185">Reference proteome</keyword>
<dbReference type="PANTHER" id="PTHR34989:SF1">
    <property type="entry name" value="PROTEIN HDED"/>
    <property type="match status" value="1"/>
</dbReference>
<dbReference type="InterPro" id="IPR005325">
    <property type="entry name" value="DUF308_memb"/>
</dbReference>
<keyword evidence="1" id="KW-0812">Transmembrane</keyword>
<keyword evidence="1" id="KW-0472">Membrane</keyword>
<feature type="transmembrane region" description="Helical" evidence="1">
    <location>
        <begin position="160"/>
        <end position="181"/>
    </location>
</feature>
<dbReference type="RefSeq" id="WP_066474980.1">
    <property type="nucleotide sequence ID" value="NZ_CBCRUZ010000018.1"/>
</dbReference>
<dbReference type="PANTHER" id="PTHR34989">
    <property type="entry name" value="PROTEIN HDED"/>
    <property type="match status" value="1"/>
</dbReference>
<evidence type="ECO:0000256" key="1">
    <source>
        <dbReference type="SAM" id="Phobius"/>
    </source>
</evidence>
<dbReference type="EMBL" id="CP079105">
    <property type="protein sequence ID" value="QXQ12435.1"/>
    <property type="molecule type" value="Genomic_DNA"/>
</dbReference>
<evidence type="ECO:0000313" key="3">
    <source>
        <dbReference type="Proteomes" id="UP000887023"/>
    </source>
</evidence>
<protein>
    <submittedName>
        <fullName evidence="2">DUF308 domain-containing protein</fullName>
    </submittedName>
</protein>
<dbReference type="Proteomes" id="UP000887023">
    <property type="component" value="Chromosome"/>
</dbReference>
<feature type="transmembrane region" description="Helical" evidence="1">
    <location>
        <begin position="77"/>
        <end position="95"/>
    </location>
</feature>
<feature type="transmembrane region" description="Helical" evidence="1">
    <location>
        <begin position="45"/>
        <end position="65"/>
    </location>
</feature>
<dbReference type="InterPro" id="IPR052712">
    <property type="entry name" value="Acid_resist_chaperone_HdeD"/>
</dbReference>
<proteinExistence type="predicted"/>
<keyword evidence="1" id="KW-1133">Transmembrane helix</keyword>
<reference evidence="2" key="1">
    <citation type="submission" date="2021-07" db="EMBL/GenBank/DDBJ databases">
        <title>Candidatus Kaistella beijingensis sp. nov. isolated from a municipal wastewater treatment plant is involved in sludge foaming.</title>
        <authorList>
            <person name="Song Y."/>
            <person name="Liu S.-J."/>
        </authorList>
    </citation>
    <scope>NUCLEOTIDE SEQUENCE</scope>
    <source>
        <strain evidence="2">DSM 43998</strain>
    </source>
</reference>
<feature type="transmembrane region" description="Helical" evidence="1">
    <location>
        <begin position="101"/>
        <end position="124"/>
    </location>
</feature>
<evidence type="ECO:0000313" key="2">
    <source>
        <dbReference type="EMBL" id="QXQ12435.1"/>
    </source>
</evidence>
<dbReference type="Pfam" id="PF03729">
    <property type="entry name" value="DUF308"/>
    <property type="match status" value="2"/>
</dbReference>
<organism evidence="2 3">
    <name type="scientific">Skermania pinensis</name>
    <dbReference type="NCBI Taxonomy" id="39122"/>
    <lineage>
        <taxon>Bacteria</taxon>
        <taxon>Bacillati</taxon>
        <taxon>Actinomycetota</taxon>
        <taxon>Actinomycetes</taxon>
        <taxon>Mycobacteriales</taxon>
        <taxon>Gordoniaceae</taxon>
        <taxon>Skermania</taxon>
    </lineage>
</organism>
<gene>
    <name evidence="2" type="ORF">KV203_10555</name>
</gene>
<sequence>MTNDVGVSGPLQMLVRSGWERLLAAGILTVLLGAVILAWPGRTLLVVGILFGIYLVVTGVLELFAAFESRFSTSMRVLSFISGALSLVIGLFCFRDDLTSIALLGIWIGIAWLFRGTTLLGLAMAESQMPGRGWQVFYGVVTLMAGIVLLVWPISSIATLVLVAGIWMIPLGIIEIVYAVVIRNKAKKLSV</sequence>
<feature type="transmembrane region" description="Helical" evidence="1">
    <location>
        <begin position="136"/>
        <end position="154"/>
    </location>
</feature>